<accession>G0VI44</accession>
<dbReference type="PROSITE" id="PS51420">
    <property type="entry name" value="RHO"/>
    <property type="match status" value="1"/>
</dbReference>
<dbReference type="InterPro" id="IPR001806">
    <property type="entry name" value="Small_GTPase"/>
</dbReference>
<dbReference type="STRING" id="1064592.G0VI44"/>
<dbReference type="Pfam" id="PF00071">
    <property type="entry name" value="Ras"/>
    <property type="match status" value="1"/>
</dbReference>
<dbReference type="RefSeq" id="XP_003677431.1">
    <property type="nucleotide sequence ID" value="XM_003677383.1"/>
</dbReference>
<dbReference type="GeneID" id="96904744"/>
<evidence type="ECO:0000256" key="3">
    <source>
        <dbReference type="ARBA" id="ARBA00022741"/>
    </source>
</evidence>
<dbReference type="FunCoup" id="G0VI44">
    <property type="interactions" value="226"/>
</dbReference>
<dbReference type="GO" id="GO:0006915">
    <property type="term" value="P:apoptotic process"/>
    <property type="evidence" value="ECO:0007669"/>
    <property type="project" value="EnsemblFungi"/>
</dbReference>
<dbReference type="PANTHER" id="PTHR24072">
    <property type="entry name" value="RHO FAMILY GTPASE"/>
    <property type="match status" value="1"/>
</dbReference>
<dbReference type="InterPro" id="IPR027417">
    <property type="entry name" value="P-loop_NTPase"/>
</dbReference>
<dbReference type="OMA" id="MRSVKCV"/>
<dbReference type="GO" id="GO:0005525">
    <property type="term" value="F:GTP binding"/>
    <property type="evidence" value="ECO:0007669"/>
    <property type="project" value="UniProtKB-KW"/>
</dbReference>
<feature type="region of interest" description="Disordered" evidence="5">
    <location>
        <begin position="219"/>
        <end position="291"/>
    </location>
</feature>
<dbReference type="CDD" id="cd00157">
    <property type="entry name" value="Rho"/>
    <property type="match status" value="1"/>
</dbReference>
<protein>
    <submittedName>
        <fullName evidence="6">Uncharacterized protein</fullName>
    </submittedName>
</protein>
<evidence type="ECO:0000313" key="6">
    <source>
        <dbReference type="EMBL" id="CCC71078.1"/>
    </source>
</evidence>
<dbReference type="eggNOG" id="KOG0393">
    <property type="taxonomic scope" value="Eukaryota"/>
</dbReference>
<evidence type="ECO:0000256" key="1">
    <source>
        <dbReference type="ARBA" id="ARBA00010142"/>
    </source>
</evidence>
<dbReference type="NCBIfam" id="TIGR00231">
    <property type="entry name" value="small_GTP"/>
    <property type="match status" value="1"/>
</dbReference>
<feature type="compositionally biased region" description="Basic residues" evidence="5">
    <location>
        <begin position="271"/>
        <end position="283"/>
    </location>
</feature>
<reference key="2">
    <citation type="submission" date="2011-08" db="EMBL/GenBank/DDBJ databases">
        <title>Genome sequence of Naumovozyma castellii.</title>
        <authorList>
            <person name="Gordon J.L."/>
            <person name="Armisen D."/>
            <person name="Proux-Wera E."/>
            <person name="OhEigeartaigh S.S."/>
            <person name="Byrne K.P."/>
            <person name="Wolfe K.H."/>
        </authorList>
    </citation>
    <scope>NUCLEOTIDE SEQUENCE</scope>
    <source>
        <strain>Type strain:CBS 4309</strain>
    </source>
</reference>
<dbReference type="InParanoid" id="G0VI44"/>
<dbReference type="GO" id="GO:0012505">
    <property type="term" value="C:endomembrane system"/>
    <property type="evidence" value="ECO:0007669"/>
    <property type="project" value="EnsemblFungi"/>
</dbReference>
<dbReference type="GO" id="GO:0003924">
    <property type="term" value="F:GTPase activity"/>
    <property type="evidence" value="ECO:0007669"/>
    <property type="project" value="EnsemblFungi"/>
</dbReference>
<dbReference type="FunFam" id="3.40.50.300:FF:001179">
    <property type="entry name" value="Rho family GTPase"/>
    <property type="match status" value="1"/>
</dbReference>
<dbReference type="SMART" id="SM00175">
    <property type="entry name" value="RAB"/>
    <property type="match status" value="1"/>
</dbReference>
<dbReference type="PRINTS" id="PR00449">
    <property type="entry name" value="RASTRNSFRMNG"/>
</dbReference>
<dbReference type="PROSITE" id="PS51419">
    <property type="entry name" value="RAB"/>
    <property type="match status" value="1"/>
</dbReference>
<keyword evidence="7" id="KW-1185">Reference proteome</keyword>
<evidence type="ECO:0000313" key="7">
    <source>
        <dbReference type="Proteomes" id="UP000001640"/>
    </source>
</evidence>
<comment type="similarity">
    <text evidence="1">Belongs to the small GTPase superfamily. Rho family.</text>
</comment>
<evidence type="ECO:0000256" key="5">
    <source>
        <dbReference type="SAM" id="MobiDB-lite"/>
    </source>
</evidence>
<organism evidence="6 7">
    <name type="scientific">Naumovozyma castellii</name>
    <name type="common">Yeast</name>
    <name type="synonym">Saccharomyces castellii</name>
    <dbReference type="NCBI Taxonomy" id="27288"/>
    <lineage>
        <taxon>Eukaryota</taxon>
        <taxon>Fungi</taxon>
        <taxon>Dikarya</taxon>
        <taxon>Ascomycota</taxon>
        <taxon>Saccharomycotina</taxon>
        <taxon>Saccharomycetes</taxon>
        <taxon>Saccharomycetales</taxon>
        <taxon>Saccharomycetaceae</taxon>
        <taxon>Naumovozyma</taxon>
    </lineage>
</organism>
<dbReference type="InterPro" id="IPR005225">
    <property type="entry name" value="Small_GTP-bd"/>
</dbReference>
<sequence length="291" mass="33438">MRQIKTVIVGDGAVGKTSLLISYTTNTFPQDYIPTVFDNYSTTISLRDPFLSRESLANENENDHLELFKLNLWDTAGQEEYDRLRPLSYPQTDVFLICFSVAELSSFENVVDKWLPEIKQNANVESSELFLQFGKLPIMLIGTKADLRDDEAVQKKLQETNSQFITRDQIDQVVDKYGFLGYVECSAATQMGVREVFEKAVQYVVFEPERLRRTERVKAKELEEQKRKDQQKQHEKENKVPAKSKESSKQQQHPPPQKKINKPKTSSHTQHSTKSKKQGKSKKSSGDCIIL</sequence>
<dbReference type="PROSITE" id="PS51421">
    <property type="entry name" value="RAS"/>
    <property type="match status" value="1"/>
</dbReference>
<dbReference type="EMBL" id="HE576758">
    <property type="protein sequence ID" value="CCC71078.1"/>
    <property type="molecule type" value="Genomic_DNA"/>
</dbReference>
<keyword evidence="3" id="KW-0547">Nucleotide-binding</keyword>
<dbReference type="GO" id="GO:0007264">
    <property type="term" value="P:small GTPase-mediated signal transduction"/>
    <property type="evidence" value="ECO:0007669"/>
    <property type="project" value="InterPro"/>
</dbReference>
<reference evidence="6 7" key="1">
    <citation type="journal article" date="2011" name="Proc. Natl. Acad. Sci. U.S.A.">
        <title>Evolutionary erosion of yeast sex chromosomes by mating-type switching accidents.</title>
        <authorList>
            <person name="Gordon J.L."/>
            <person name="Armisen D."/>
            <person name="Proux-Wera E."/>
            <person name="Oheigeartaigh S.S."/>
            <person name="Byrne K.P."/>
            <person name="Wolfe K.H."/>
        </authorList>
    </citation>
    <scope>NUCLEOTIDE SEQUENCE [LARGE SCALE GENOMIC DNA]</scope>
    <source>
        <strain evidence="7">ATCC 76901 / BCRC 22586 / CBS 4309 / NBRC 1992 / NRRL Y-12630</strain>
    </source>
</reference>
<dbReference type="HOGENOM" id="CLU_041217_21_1_1"/>
<keyword evidence="4" id="KW-0342">GTP-binding</keyword>
<proteinExistence type="inferred from homology"/>
<dbReference type="Proteomes" id="UP000001640">
    <property type="component" value="Chromosome 7"/>
</dbReference>
<dbReference type="SMART" id="SM00173">
    <property type="entry name" value="RAS"/>
    <property type="match status" value="1"/>
</dbReference>
<dbReference type="SMART" id="SM00174">
    <property type="entry name" value="RHO"/>
    <property type="match status" value="1"/>
</dbReference>
<gene>
    <name evidence="6" type="primary">NCAS0G01910</name>
    <name evidence="6" type="ordered locus">NCAS_0G01910</name>
</gene>
<dbReference type="GO" id="GO:0034599">
    <property type="term" value="P:cellular response to oxidative stress"/>
    <property type="evidence" value="ECO:0007669"/>
    <property type="project" value="EnsemblFungi"/>
</dbReference>
<dbReference type="GO" id="GO:0000329">
    <property type="term" value="C:fungal-type vacuole membrane"/>
    <property type="evidence" value="ECO:0007669"/>
    <property type="project" value="EnsemblFungi"/>
</dbReference>
<dbReference type="OrthoDB" id="8830751at2759"/>
<dbReference type="GO" id="GO:0005886">
    <property type="term" value="C:plasma membrane"/>
    <property type="evidence" value="ECO:0007669"/>
    <property type="project" value="EnsemblFungi"/>
</dbReference>
<dbReference type="SUPFAM" id="SSF52540">
    <property type="entry name" value="P-loop containing nucleoside triphosphate hydrolases"/>
    <property type="match status" value="1"/>
</dbReference>
<name>G0VI44_NAUCA</name>
<evidence type="ECO:0000256" key="4">
    <source>
        <dbReference type="ARBA" id="ARBA00023134"/>
    </source>
</evidence>
<dbReference type="AlphaFoldDB" id="G0VI44"/>
<evidence type="ECO:0000256" key="2">
    <source>
        <dbReference type="ARBA" id="ARBA00022481"/>
    </source>
</evidence>
<feature type="compositionally biased region" description="Basic and acidic residues" evidence="5">
    <location>
        <begin position="219"/>
        <end position="248"/>
    </location>
</feature>
<dbReference type="InterPro" id="IPR003578">
    <property type="entry name" value="Small_GTPase_Rho"/>
</dbReference>
<dbReference type="KEGG" id="ncs:NCAS_0G01910"/>
<dbReference type="Gene3D" id="3.40.50.300">
    <property type="entry name" value="P-loop containing nucleotide triphosphate hydrolases"/>
    <property type="match status" value="1"/>
</dbReference>
<keyword evidence="2" id="KW-0488">Methylation</keyword>